<comment type="caution">
    <text evidence="1">The sequence shown here is derived from an EMBL/GenBank/DDBJ whole genome shotgun (WGS) entry which is preliminary data.</text>
</comment>
<dbReference type="AlphaFoldDB" id="A0AAD3T624"/>
<proteinExistence type="predicted"/>
<evidence type="ECO:0000313" key="1">
    <source>
        <dbReference type="EMBL" id="GMH22641.1"/>
    </source>
</evidence>
<name>A0AAD3T624_NEPGR</name>
<protein>
    <submittedName>
        <fullName evidence="1">Uncharacterized protein</fullName>
    </submittedName>
</protein>
<gene>
    <name evidence="1" type="ORF">Nepgr_024484</name>
</gene>
<reference evidence="1" key="1">
    <citation type="submission" date="2023-05" db="EMBL/GenBank/DDBJ databases">
        <title>Nepenthes gracilis genome sequencing.</title>
        <authorList>
            <person name="Fukushima K."/>
        </authorList>
    </citation>
    <scope>NUCLEOTIDE SEQUENCE</scope>
    <source>
        <strain evidence="1">SING2019-196</strain>
    </source>
</reference>
<dbReference type="Proteomes" id="UP001279734">
    <property type="component" value="Unassembled WGS sequence"/>
</dbReference>
<sequence length="92" mass="10360">MAKFPSYDDLVGSASFLIISDFYSRYGHAIGVTANLVKEVNGQGTYKTRGYIRLFSSLNIWSKFSSTGIFSYITSKYKELFKIVVVHGLDEN</sequence>
<keyword evidence="2" id="KW-1185">Reference proteome</keyword>
<evidence type="ECO:0000313" key="2">
    <source>
        <dbReference type="Proteomes" id="UP001279734"/>
    </source>
</evidence>
<dbReference type="EMBL" id="BSYO01000025">
    <property type="protein sequence ID" value="GMH22641.1"/>
    <property type="molecule type" value="Genomic_DNA"/>
</dbReference>
<accession>A0AAD3T624</accession>
<organism evidence="1 2">
    <name type="scientific">Nepenthes gracilis</name>
    <name type="common">Slender pitcher plant</name>
    <dbReference type="NCBI Taxonomy" id="150966"/>
    <lineage>
        <taxon>Eukaryota</taxon>
        <taxon>Viridiplantae</taxon>
        <taxon>Streptophyta</taxon>
        <taxon>Embryophyta</taxon>
        <taxon>Tracheophyta</taxon>
        <taxon>Spermatophyta</taxon>
        <taxon>Magnoliopsida</taxon>
        <taxon>eudicotyledons</taxon>
        <taxon>Gunneridae</taxon>
        <taxon>Pentapetalae</taxon>
        <taxon>Caryophyllales</taxon>
        <taxon>Nepenthaceae</taxon>
        <taxon>Nepenthes</taxon>
    </lineage>
</organism>